<dbReference type="InterPro" id="IPR035979">
    <property type="entry name" value="RBD_domain_sf"/>
</dbReference>
<reference evidence="4 5" key="1">
    <citation type="submission" date="2015-09" db="EMBL/GenBank/DDBJ databases">
        <title>Trachymyrmex zeteki WGS genome.</title>
        <authorList>
            <person name="Nygaard S."/>
            <person name="Hu H."/>
            <person name="Boomsma J."/>
            <person name="Zhang G."/>
        </authorList>
    </citation>
    <scope>NUCLEOTIDE SEQUENCE [LARGE SCALE GENOMIC DNA]</scope>
    <source>
        <strain evidence="4">Tzet28-1</strain>
        <tissue evidence="4">Whole body</tissue>
    </source>
</reference>
<dbReference type="InterPro" id="IPR000504">
    <property type="entry name" value="RRM_dom"/>
</dbReference>
<evidence type="ECO:0000313" key="4">
    <source>
        <dbReference type="EMBL" id="KYQ51207.1"/>
    </source>
</evidence>
<keyword evidence="5" id="KW-1185">Reference proteome</keyword>
<dbReference type="Gene3D" id="3.30.70.330">
    <property type="match status" value="1"/>
</dbReference>
<dbReference type="AlphaFoldDB" id="A0A151WTV7"/>
<evidence type="ECO:0000259" key="3">
    <source>
        <dbReference type="PROSITE" id="PS50102"/>
    </source>
</evidence>
<dbReference type="GO" id="GO:0003723">
    <property type="term" value="F:RNA binding"/>
    <property type="evidence" value="ECO:0007669"/>
    <property type="project" value="UniProtKB-UniRule"/>
</dbReference>
<dbReference type="SUPFAM" id="SSF54928">
    <property type="entry name" value="RNA-binding domain, RBD"/>
    <property type="match status" value="1"/>
</dbReference>
<name>A0A151WTV7_9HYME</name>
<dbReference type="InterPro" id="IPR012677">
    <property type="entry name" value="Nucleotide-bd_a/b_plait_sf"/>
</dbReference>
<gene>
    <name evidence="4" type="ORF">ALC60_09672</name>
</gene>
<evidence type="ECO:0000256" key="1">
    <source>
        <dbReference type="ARBA" id="ARBA00022884"/>
    </source>
</evidence>
<dbReference type="STRING" id="64791.A0A151WTV7"/>
<accession>A0A151WTV7</accession>
<evidence type="ECO:0000313" key="5">
    <source>
        <dbReference type="Proteomes" id="UP000075809"/>
    </source>
</evidence>
<sequence>IMNNNSVEQPDPDNIKMFVGQVPHDMDENDLRTMFEEYGRVHQINILRDKITGSHRAFLGISIGGRESNPTGPSLDEEERRLVRAKARQPTGWLGWLAVVQVEIPGGELSCEDIYIPGTYPPVNPWPAIRAVGLPTVSSHLVSSRFISSPLSRCLVLSCTVLSRRPVSELQACSTRWSLTRAIVTQGGAGGSFYTTPNWPASTAGPPRRNR</sequence>
<dbReference type="PROSITE" id="PS50102">
    <property type="entry name" value="RRM"/>
    <property type="match status" value="1"/>
</dbReference>
<dbReference type="EMBL" id="KQ982753">
    <property type="protein sequence ID" value="KYQ51207.1"/>
    <property type="molecule type" value="Genomic_DNA"/>
</dbReference>
<dbReference type="Proteomes" id="UP000075809">
    <property type="component" value="Unassembled WGS sequence"/>
</dbReference>
<proteinExistence type="predicted"/>
<organism evidence="4 5">
    <name type="scientific">Mycetomoellerius zeteki</name>
    <dbReference type="NCBI Taxonomy" id="64791"/>
    <lineage>
        <taxon>Eukaryota</taxon>
        <taxon>Metazoa</taxon>
        <taxon>Ecdysozoa</taxon>
        <taxon>Arthropoda</taxon>
        <taxon>Hexapoda</taxon>
        <taxon>Insecta</taxon>
        <taxon>Pterygota</taxon>
        <taxon>Neoptera</taxon>
        <taxon>Endopterygota</taxon>
        <taxon>Hymenoptera</taxon>
        <taxon>Apocrita</taxon>
        <taxon>Aculeata</taxon>
        <taxon>Formicoidea</taxon>
        <taxon>Formicidae</taxon>
        <taxon>Myrmicinae</taxon>
        <taxon>Mycetomoellerius</taxon>
    </lineage>
</organism>
<feature type="non-terminal residue" evidence="4">
    <location>
        <position position="1"/>
    </location>
</feature>
<keyword evidence="1 2" id="KW-0694">RNA-binding</keyword>
<dbReference type="Pfam" id="PF00076">
    <property type="entry name" value="RRM_1"/>
    <property type="match status" value="1"/>
</dbReference>
<evidence type="ECO:0000256" key="2">
    <source>
        <dbReference type="PROSITE-ProRule" id="PRU00176"/>
    </source>
</evidence>
<feature type="domain" description="RRM" evidence="3">
    <location>
        <begin position="15"/>
        <end position="89"/>
    </location>
</feature>
<protein>
    <submittedName>
        <fullName evidence="4">CUGBP Elav-like family member 3-A</fullName>
    </submittedName>
</protein>